<dbReference type="EMBL" id="BMER01000006">
    <property type="protein sequence ID" value="GGH02042.1"/>
    <property type="molecule type" value="Genomic_DNA"/>
</dbReference>
<evidence type="ECO:0000313" key="2">
    <source>
        <dbReference type="EMBL" id="GGH02042.1"/>
    </source>
</evidence>
<comment type="caution">
    <text evidence="2">The sequence shown here is derived from an EMBL/GenBank/DDBJ whole genome shotgun (WGS) entry which is preliminary data.</text>
</comment>
<protein>
    <submittedName>
        <fullName evidence="2">Uncharacterized protein</fullName>
    </submittedName>
</protein>
<keyword evidence="1" id="KW-0812">Transmembrane</keyword>
<dbReference type="RefSeq" id="WP_188508155.1">
    <property type="nucleotide sequence ID" value="NZ_BMER01000006.1"/>
</dbReference>
<reference evidence="2" key="1">
    <citation type="journal article" date="2014" name="Int. J. Syst. Evol. Microbiol.">
        <title>Complete genome sequence of Corynebacterium casei LMG S-19264T (=DSM 44701T), isolated from a smear-ripened cheese.</title>
        <authorList>
            <consortium name="US DOE Joint Genome Institute (JGI-PGF)"/>
            <person name="Walter F."/>
            <person name="Albersmeier A."/>
            <person name="Kalinowski J."/>
            <person name="Ruckert C."/>
        </authorList>
    </citation>
    <scope>NUCLEOTIDE SEQUENCE</scope>
    <source>
        <strain evidence="2">CGMCC 1.12195</strain>
    </source>
</reference>
<gene>
    <name evidence="2" type="ORF">GCM10007415_42710</name>
</gene>
<organism evidence="2 3">
    <name type="scientific">Parapedobacter pyrenivorans</name>
    <dbReference type="NCBI Taxonomy" id="1305674"/>
    <lineage>
        <taxon>Bacteria</taxon>
        <taxon>Pseudomonadati</taxon>
        <taxon>Bacteroidota</taxon>
        <taxon>Sphingobacteriia</taxon>
        <taxon>Sphingobacteriales</taxon>
        <taxon>Sphingobacteriaceae</taxon>
        <taxon>Parapedobacter</taxon>
    </lineage>
</organism>
<proteinExistence type="predicted"/>
<feature type="transmembrane region" description="Helical" evidence="1">
    <location>
        <begin position="40"/>
        <end position="58"/>
    </location>
</feature>
<keyword evidence="1" id="KW-0472">Membrane</keyword>
<keyword evidence="1" id="KW-1133">Transmembrane helix</keyword>
<keyword evidence="3" id="KW-1185">Reference proteome</keyword>
<name>A0A917I2E5_9SPHI</name>
<feature type="transmembrane region" description="Helical" evidence="1">
    <location>
        <begin position="65"/>
        <end position="87"/>
    </location>
</feature>
<sequence>MVVFLGFVIQLVGSYLLYSTSAKAVFVKRGHNSYLCKHRRWSKALGCLMLLASFSCFMMQLGIGVGFFFGLASIMTISGLIIILLPLKKS</sequence>
<dbReference type="AlphaFoldDB" id="A0A917I2E5"/>
<accession>A0A917I2E5</accession>
<evidence type="ECO:0000313" key="3">
    <source>
        <dbReference type="Proteomes" id="UP000660862"/>
    </source>
</evidence>
<evidence type="ECO:0000256" key="1">
    <source>
        <dbReference type="SAM" id="Phobius"/>
    </source>
</evidence>
<dbReference type="Proteomes" id="UP000660862">
    <property type="component" value="Unassembled WGS sequence"/>
</dbReference>
<reference evidence="2" key="2">
    <citation type="submission" date="2020-09" db="EMBL/GenBank/DDBJ databases">
        <authorList>
            <person name="Sun Q."/>
            <person name="Zhou Y."/>
        </authorList>
    </citation>
    <scope>NUCLEOTIDE SEQUENCE</scope>
    <source>
        <strain evidence="2">CGMCC 1.12195</strain>
    </source>
</reference>